<evidence type="ECO:0000256" key="9">
    <source>
        <dbReference type="ARBA" id="ARBA00023136"/>
    </source>
</evidence>
<comment type="pathway">
    <text evidence="2">Capsule biogenesis; capsule polysaccharide biosynthesis.</text>
</comment>
<evidence type="ECO:0000313" key="16">
    <source>
        <dbReference type="Proteomes" id="UP000014249"/>
    </source>
</evidence>
<keyword evidence="6 13" id="KW-0812">Transmembrane</keyword>
<comment type="function">
    <text evidence="11">Required for CpsD phosphorylation. Involved in the regulation of capsular polysaccharide biosynthesis. May be part of a complex that directs the coordinated polymerization and export to the cell surface of the capsular polysaccharide.</text>
</comment>
<dbReference type="PANTHER" id="PTHR32309:SF13">
    <property type="entry name" value="FERRIC ENTEROBACTIN TRANSPORT PROTEIN FEPE"/>
    <property type="match status" value="1"/>
</dbReference>
<evidence type="ECO:0000256" key="5">
    <source>
        <dbReference type="ARBA" id="ARBA00022475"/>
    </source>
</evidence>
<evidence type="ECO:0000256" key="4">
    <source>
        <dbReference type="ARBA" id="ARBA00020739"/>
    </source>
</evidence>
<feature type="transmembrane region" description="Helical" evidence="13">
    <location>
        <begin position="219"/>
        <end position="238"/>
    </location>
</feature>
<proteinExistence type="inferred from homology"/>
<evidence type="ECO:0000256" key="1">
    <source>
        <dbReference type="ARBA" id="ARBA00004651"/>
    </source>
</evidence>
<evidence type="ECO:0000256" key="10">
    <source>
        <dbReference type="ARBA" id="ARBA00023169"/>
    </source>
</evidence>
<evidence type="ECO:0000256" key="3">
    <source>
        <dbReference type="ARBA" id="ARBA00006683"/>
    </source>
</evidence>
<feature type="domain" description="Polysaccharide chain length determinant N-terminal" evidence="14">
    <location>
        <begin position="4"/>
        <end position="94"/>
    </location>
</feature>
<evidence type="ECO:0000256" key="8">
    <source>
        <dbReference type="ARBA" id="ARBA00022989"/>
    </source>
</evidence>
<comment type="subcellular location">
    <subcellularLocation>
        <location evidence="1">Cell membrane</location>
        <topology evidence="1">Multi-pass membrane protein</topology>
    </subcellularLocation>
</comment>
<reference evidence="15 16" key="1">
    <citation type="journal article" date="2013" name="PLoS ONE">
        <title>Lactobacillus paracasei comparative genomics: towards species pan-genome definition and exploitation of diversity.</title>
        <authorList>
            <person name="Smokvina T."/>
            <person name="Wels M."/>
            <person name="Polka J."/>
            <person name="Chervaux C."/>
            <person name="Brisse S."/>
            <person name="Boekhorst J."/>
            <person name="van Hylckama Vlieg J.E."/>
            <person name="Siezen R.J."/>
        </authorList>
    </citation>
    <scope>NUCLEOTIDE SEQUENCE [LARGE SCALE GENOMIC DNA]</scope>
    <source>
        <strain evidence="15 16">CNCM I-4270</strain>
    </source>
</reference>
<feature type="transmembrane region" description="Helical" evidence="13">
    <location>
        <begin position="17"/>
        <end position="36"/>
    </location>
</feature>
<keyword evidence="8 13" id="KW-1133">Transmembrane helix</keyword>
<keyword evidence="9 13" id="KW-0472">Membrane</keyword>
<comment type="caution">
    <text evidence="15">The sequence shown here is derived from an EMBL/GenBank/DDBJ whole genome shotgun (WGS) entry which is preliminary data.</text>
</comment>
<evidence type="ECO:0000259" key="14">
    <source>
        <dbReference type="Pfam" id="PF02706"/>
    </source>
</evidence>
<evidence type="ECO:0000256" key="6">
    <source>
        <dbReference type="ARBA" id="ARBA00022692"/>
    </source>
</evidence>
<dbReference type="Proteomes" id="UP000014249">
    <property type="component" value="Unassembled WGS sequence"/>
</dbReference>
<organism evidence="15 16">
    <name type="scientific">Lacticaseibacillus paracasei subsp. paracasei CNCM I-4270</name>
    <dbReference type="NCBI Taxonomy" id="1256202"/>
    <lineage>
        <taxon>Bacteria</taxon>
        <taxon>Bacillati</taxon>
        <taxon>Bacillota</taxon>
        <taxon>Bacilli</taxon>
        <taxon>Lactobacillales</taxon>
        <taxon>Lactobacillaceae</taxon>
        <taxon>Lacticaseibacillus</taxon>
    </lineage>
</organism>
<keyword evidence="7" id="KW-0972">Capsule biogenesis/degradation</keyword>
<feature type="region of interest" description="Disordered" evidence="12">
    <location>
        <begin position="279"/>
        <end position="307"/>
    </location>
</feature>
<keyword evidence="5" id="KW-1003">Cell membrane</keyword>
<dbReference type="AlphaFoldDB" id="A0A8E0INK1"/>
<evidence type="ECO:0000256" key="2">
    <source>
        <dbReference type="ARBA" id="ARBA00005132"/>
    </source>
</evidence>
<evidence type="ECO:0000313" key="15">
    <source>
        <dbReference type="EMBL" id="EPC56867.1"/>
    </source>
</evidence>
<dbReference type="GO" id="GO:0005886">
    <property type="term" value="C:plasma membrane"/>
    <property type="evidence" value="ECO:0007669"/>
    <property type="project" value="UniProtKB-SubCell"/>
</dbReference>
<dbReference type="PANTHER" id="PTHR32309">
    <property type="entry name" value="TYROSINE-PROTEIN KINASE"/>
    <property type="match status" value="1"/>
</dbReference>
<protein>
    <recommendedName>
        <fullName evidence="4">Capsular polysaccharide biosynthesis protein CpsC</fullName>
    </recommendedName>
</protein>
<dbReference type="Pfam" id="PF02706">
    <property type="entry name" value="Wzz"/>
    <property type="match status" value="1"/>
</dbReference>
<evidence type="ECO:0000256" key="13">
    <source>
        <dbReference type="SAM" id="Phobius"/>
    </source>
</evidence>
<dbReference type="InterPro" id="IPR003856">
    <property type="entry name" value="LPS_length_determ_N"/>
</dbReference>
<evidence type="ECO:0000256" key="11">
    <source>
        <dbReference type="ARBA" id="ARBA00045736"/>
    </source>
</evidence>
<dbReference type="GO" id="GO:0004713">
    <property type="term" value="F:protein tyrosine kinase activity"/>
    <property type="evidence" value="ECO:0007669"/>
    <property type="project" value="TreeGrafter"/>
</dbReference>
<evidence type="ECO:0000256" key="12">
    <source>
        <dbReference type="SAM" id="MobiDB-lite"/>
    </source>
</evidence>
<gene>
    <name evidence="15" type="ORF">Lpp77_01297</name>
</gene>
<name>A0A8E0INK1_LACPA</name>
<keyword evidence="10" id="KW-0270">Exopolysaccharide synthesis</keyword>
<dbReference type="EMBL" id="ANJX01000048">
    <property type="protein sequence ID" value="EPC56867.1"/>
    <property type="molecule type" value="Genomic_DNA"/>
</dbReference>
<evidence type="ECO:0000256" key="7">
    <source>
        <dbReference type="ARBA" id="ARBA00022903"/>
    </source>
</evidence>
<sequence>MNKQIDLSQLWNVFKRSFLAMIIFGVIGMAAAYFGAKTFITPKYESDTSLLVNRKQDNDPNMQLNAQQADIQIINTYKDIITRPVVLQAVASNLTSPQRKLVKKAKKAVYGTRYNANTGIREDYVVKNTEPAQYRLTPAKYSNITSDDLAKMVSVSTQQNSQVFTVKVKDTDPTRARDIANEVARVFEKKVATIMSISNVSVVSRATADSTPVSPRLKWMAIIGLVLGILITFLWGLVRELTDQTIKDIDFITDELGLVNLGIVNYVQHMKDMDQAIEESKATDTGGNDEADNFGTSDVPQRSRRRI</sequence>
<accession>A0A8E0INK1</accession>
<dbReference type="InterPro" id="IPR050445">
    <property type="entry name" value="Bact_polysacc_biosynth/exp"/>
</dbReference>
<dbReference type="GO" id="GO:0000271">
    <property type="term" value="P:polysaccharide biosynthetic process"/>
    <property type="evidence" value="ECO:0007669"/>
    <property type="project" value="UniProtKB-KW"/>
</dbReference>
<comment type="similarity">
    <text evidence="3">Belongs to the CpsC/CapA family.</text>
</comment>